<dbReference type="RefSeq" id="WP_071667238.1">
    <property type="nucleotide sequence ID" value="NZ_JACLAG010000010.1"/>
</dbReference>
<dbReference type="Proteomes" id="UP000548504">
    <property type="component" value="Unassembled WGS sequence"/>
</dbReference>
<organism evidence="2 3">
    <name type="scientific">Citrobacter cronae</name>
    <dbReference type="NCBI Taxonomy" id="1748967"/>
    <lineage>
        <taxon>Bacteria</taxon>
        <taxon>Pseudomonadati</taxon>
        <taxon>Pseudomonadota</taxon>
        <taxon>Gammaproteobacteria</taxon>
        <taxon>Enterobacterales</taxon>
        <taxon>Enterobacteriaceae</taxon>
        <taxon>Citrobacter</taxon>
        <taxon>Citrobacter freundii complex</taxon>
    </lineage>
</organism>
<accession>A0A7X1EJN9</accession>
<comment type="caution">
    <text evidence="2">The sequence shown here is derived from an EMBL/GenBank/DDBJ whole genome shotgun (WGS) entry which is preliminary data.</text>
</comment>
<keyword evidence="1" id="KW-1133">Transmembrane helix</keyword>
<evidence type="ECO:0000313" key="2">
    <source>
        <dbReference type="EMBL" id="MBC2622699.1"/>
    </source>
</evidence>
<evidence type="ECO:0000256" key="1">
    <source>
        <dbReference type="SAM" id="Phobius"/>
    </source>
</evidence>
<keyword evidence="1" id="KW-0812">Transmembrane</keyword>
<gene>
    <name evidence="2" type="ORF">H7I73_23965</name>
</gene>
<reference evidence="2 3" key="1">
    <citation type="submission" date="2020-08" db="EMBL/GenBank/DDBJ databases">
        <title>Emergence and comparative genomics analysis of Citrobacter in Fennec fox imported from North Africa to China.</title>
        <authorList>
            <person name="Zheng B."/>
        </authorList>
    </citation>
    <scope>NUCLEOTIDE SEQUENCE [LARGE SCALE GENOMIC DNA]</scope>
    <source>
        <strain evidence="2 3">FF141</strain>
    </source>
</reference>
<feature type="transmembrane region" description="Helical" evidence="1">
    <location>
        <begin position="7"/>
        <end position="26"/>
    </location>
</feature>
<protein>
    <submittedName>
        <fullName evidence="2">Holin</fullName>
    </submittedName>
</protein>
<proteinExistence type="predicted"/>
<evidence type="ECO:0000313" key="3">
    <source>
        <dbReference type="Proteomes" id="UP000548504"/>
    </source>
</evidence>
<sequence>MLISNDILPIAIAVGLSLLSGTGVFLMELREGKVKGTVVDFLTTISYAVTAGLMAYYIGRHQKFDEPIIYFSVLLSSNNGYEVVHMARKINTESVARVITQIFTKGGK</sequence>
<name>A0A7X1EJN9_9ENTR</name>
<keyword evidence="1" id="KW-0472">Membrane</keyword>
<dbReference type="AlphaFoldDB" id="A0A7X1EJN9"/>
<feature type="transmembrane region" description="Helical" evidence="1">
    <location>
        <begin position="38"/>
        <end position="58"/>
    </location>
</feature>
<dbReference type="EMBL" id="JACLAG010000010">
    <property type="protein sequence ID" value="MBC2622699.1"/>
    <property type="molecule type" value="Genomic_DNA"/>
</dbReference>